<evidence type="ECO:0000259" key="1">
    <source>
        <dbReference type="SMART" id="SM00507"/>
    </source>
</evidence>
<comment type="caution">
    <text evidence="2">The sequence shown here is derived from an EMBL/GenBank/DDBJ whole genome shotgun (WGS) entry which is preliminary data.</text>
</comment>
<dbReference type="InterPro" id="IPR029471">
    <property type="entry name" value="HNH_5"/>
</dbReference>
<evidence type="ECO:0000313" key="3">
    <source>
        <dbReference type="Proteomes" id="UP000274556"/>
    </source>
</evidence>
<dbReference type="Proteomes" id="UP000274556">
    <property type="component" value="Unassembled WGS sequence"/>
</dbReference>
<evidence type="ECO:0000313" key="2">
    <source>
        <dbReference type="EMBL" id="RKT43872.1"/>
    </source>
</evidence>
<dbReference type="GO" id="GO:0004519">
    <property type="term" value="F:endonuclease activity"/>
    <property type="evidence" value="ECO:0007669"/>
    <property type="project" value="UniProtKB-KW"/>
</dbReference>
<dbReference type="CDD" id="cd00085">
    <property type="entry name" value="HNHc"/>
    <property type="match status" value="1"/>
</dbReference>
<organism evidence="2 3">
    <name type="scientific">Thiocapsa rosea</name>
    <dbReference type="NCBI Taxonomy" id="69360"/>
    <lineage>
        <taxon>Bacteria</taxon>
        <taxon>Pseudomonadati</taxon>
        <taxon>Pseudomonadota</taxon>
        <taxon>Gammaproteobacteria</taxon>
        <taxon>Chromatiales</taxon>
        <taxon>Chromatiaceae</taxon>
        <taxon>Thiocapsa</taxon>
    </lineage>
</organism>
<dbReference type="InterPro" id="IPR003615">
    <property type="entry name" value="HNH_nuc"/>
</dbReference>
<dbReference type="EMBL" id="RBXL01000001">
    <property type="protein sequence ID" value="RKT43872.1"/>
    <property type="molecule type" value="Genomic_DNA"/>
</dbReference>
<keyword evidence="2" id="KW-0540">Nuclease</keyword>
<protein>
    <submittedName>
        <fullName evidence="2">5-methylcytosine-specific restriction endonuclease McrA</fullName>
    </submittedName>
</protein>
<dbReference type="RefSeq" id="WP_120796393.1">
    <property type="nucleotide sequence ID" value="NZ_RBXL01000001.1"/>
</dbReference>
<reference evidence="2 3" key="1">
    <citation type="submission" date="2018-10" db="EMBL/GenBank/DDBJ databases">
        <title>Genomic Encyclopedia of Archaeal and Bacterial Type Strains, Phase II (KMG-II): from individual species to whole genera.</title>
        <authorList>
            <person name="Goeker M."/>
        </authorList>
    </citation>
    <scope>NUCLEOTIDE SEQUENCE [LARGE SCALE GENOMIC DNA]</scope>
    <source>
        <strain evidence="2 3">DSM 235</strain>
    </source>
</reference>
<keyword evidence="2" id="KW-0255">Endonuclease</keyword>
<name>A0A495V389_9GAMM</name>
<keyword evidence="3" id="KW-1185">Reference proteome</keyword>
<dbReference type="InterPro" id="IPR052892">
    <property type="entry name" value="NA-targeting_endonuclease"/>
</dbReference>
<keyword evidence="2" id="KW-0378">Hydrolase</keyword>
<accession>A0A495V389</accession>
<dbReference type="Pfam" id="PF14279">
    <property type="entry name" value="HNH_5"/>
    <property type="match status" value="1"/>
</dbReference>
<dbReference type="AlphaFoldDB" id="A0A495V389"/>
<gene>
    <name evidence="2" type="ORF">BDD21_1235</name>
</gene>
<proteinExistence type="predicted"/>
<dbReference type="PANTHER" id="PTHR33877:SF2">
    <property type="entry name" value="OS07G0170200 PROTEIN"/>
    <property type="match status" value="1"/>
</dbReference>
<dbReference type="PANTHER" id="PTHR33877">
    <property type="entry name" value="SLL1193 PROTEIN"/>
    <property type="match status" value="1"/>
</dbReference>
<sequence>MLSLTQQVLRTDLAGMPMEWVDYRVAARLYFLGQVAYACGDALFELRGGINSSTHRQSRLEIHSIIATYGTHHALNKLQDDYAPPLSNRTLFHRDDHMCMYCGSRFSGRHLSRDHVRPTSRGGMDVWNNVVTACLRCNNFKAGRTPEAAGMELLAVPFTPTHAEYIFLMGRHVLADQMAFLRAHFPRSSPLHRRAARGVEEIPMNEPDE</sequence>
<dbReference type="OrthoDB" id="9802901at2"/>
<feature type="domain" description="HNH nuclease" evidence="1">
    <location>
        <begin position="86"/>
        <end position="139"/>
    </location>
</feature>
<dbReference type="SMART" id="SM00507">
    <property type="entry name" value="HNHc"/>
    <property type="match status" value="1"/>
</dbReference>
<dbReference type="Gene3D" id="1.10.30.50">
    <property type="match status" value="1"/>
</dbReference>